<keyword evidence="2" id="KW-1185">Reference proteome</keyword>
<dbReference type="EMBL" id="SLWN01000020">
    <property type="protein sequence ID" value="TCO16577.1"/>
    <property type="molecule type" value="Genomic_DNA"/>
</dbReference>
<comment type="caution">
    <text evidence="1">The sequence shown here is derived from an EMBL/GenBank/DDBJ whole genome shotgun (WGS) entry which is preliminary data.</text>
</comment>
<evidence type="ECO:0000313" key="2">
    <source>
        <dbReference type="Proteomes" id="UP000294508"/>
    </source>
</evidence>
<dbReference type="Pfam" id="PF11390">
    <property type="entry name" value="FdsD"/>
    <property type="match status" value="1"/>
</dbReference>
<dbReference type="Proteomes" id="UP000294508">
    <property type="component" value="Unassembled WGS sequence"/>
</dbReference>
<gene>
    <name evidence="1" type="ORF">EV652_12070</name>
</gene>
<protein>
    <submittedName>
        <fullName evidence="1">Formate dehydrogenase subunit delta</fullName>
    </submittedName>
</protein>
<name>A0A4R2H025_9ACTN</name>
<dbReference type="RefSeq" id="WP_158441484.1">
    <property type="nucleotide sequence ID" value="NZ_SLWN01000020.1"/>
</dbReference>
<dbReference type="OrthoDB" id="7409377at2"/>
<reference evidence="1 2" key="1">
    <citation type="journal article" date="2015" name="Stand. Genomic Sci.">
        <title>Genomic Encyclopedia of Bacterial and Archaeal Type Strains, Phase III: the genomes of soil and plant-associated and newly described type strains.</title>
        <authorList>
            <person name="Whitman W.B."/>
            <person name="Woyke T."/>
            <person name="Klenk H.P."/>
            <person name="Zhou Y."/>
            <person name="Lilburn T.G."/>
            <person name="Beck B.J."/>
            <person name="De Vos P."/>
            <person name="Vandamme P."/>
            <person name="Eisen J.A."/>
            <person name="Garrity G."/>
            <person name="Hugenholtz P."/>
            <person name="Kyrpides N.C."/>
        </authorList>
    </citation>
    <scope>NUCLEOTIDE SEQUENCE [LARGE SCALE GENOMIC DNA]</scope>
    <source>
        <strain evidence="1 2">VKM Ac-2572</strain>
    </source>
</reference>
<organism evidence="1 2">
    <name type="scientific">Kribbella steppae</name>
    <dbReference type="NCBI Taxonomy" id="2512223"/>
    <lineage>
        <taxon>Bacteria</taxon>
        <taxon>Bacillati</taxon>
        <taxon>Actinomycetota</taxon>
        <taxon>Actinomycetes</taxon>
        <taxon>Propionibacteriales</taxon>
        <taxon>Kribbellaceae</taxon>
        <taxon>Kribbella</taxon>
    </lineage>
</organism>
<dbReference type="AlphaFoldDB" id="A0A4R2H025"/>
<accession>A0A4R2H025</accession>
<proteinExistence type="predicted"/>
<evidence type="ECO:0000313" key="1">
    <source>
        <dbReference type="EMBL" id="TCO16577.1"/>
    </source>
</evidence>
<sequence>MSGTTLPSYVRLANEIAAQFAHRAPADAATAIANHMKIVWDPRMKKALIAHVEAGAEDLDPVAALAAQQLQAAYK</sequence>
<dbReference type="InterPro" id="IPR021074">
    <property type="entry name" value="Formate_DH_dsu"/>
</dbReference>